<protein>
    <submittedName>
        <fullName evidence="1">PREDICTED: LOW QUALITY PROTEIN</fullName>
    </submittedName>
</protein>
<dbReference type="SUPFAM" id="SSF56672">
    <property type="entry name" value="DNA/RNA polymerases"/>
    <property type="match status" value="1"/>
</dbReference>
<dbReference type="EMBL" id="CABIKO010000935">
    <property type="protein sequence ID" value="VVA40206.1"/>
    <property type="molecule type" value="Genomic_DNA"/>
</dbReference>
<dbReference type="Proteomes" id="UP000327085">
    <property type="component" value="Chromosome 7"/>
</dbReference>
<proteinExistence type="predicted"/>
<reference evidence="2" key="1">
    <citation type="journal article" date="2020" name="Plant J.">
        <title>Transposons played a major role in the diversification between the closely related almond and peach genomes: results from the almond genome sequence.</title>
        <authorList>
            <person name="Alioto T."/>
            <person name="Alexiou K.G."/>
            <person name="Bardil A."/>
            <person name="Barteri F."/>
            <person name="Castanera R."/>
            <person name="Cruz F."/>
            <person name="Dhingra A."/>
            <person name="Duval H."/>
            <person name="Fernandez I Marti A."/>
            <person name="Frias L."/>
            <person name="Galan B."/>
            <person name="Garcia J.L."/>
            <person name="Howad W."/>
            <person name="Gomez-Garrido J."/>
            <person name="Gut M."/>
            <person name="Julca I."/>
            <person name="Morata J."/>
            <person name="Puigdomenech P."/>
            <person name="Ribeca P."/>
            <person name="Rubio Cabetas M.J."/>
            <person name="Vlasova A."/>
            <person name="Wirthensohn M."/>
            <person name="Garcia-Mas J."/>
            <person name="Gabaldon T."/>
            <person name="Casacuberta J.M."/>
            <person name="Arus P."/>
        </authorList>
    </citation>
    <scope>NUCLEOTIDE SEQUENCE [LARGE SCALE GENOMIC DNA]</scope>
    <source>
        <strain evidence="2">cv. Texas</strain>
    </source>
</reference>
<dbReference type="Gramene" id="VVA40206">
    <property type="protein sequence ID" value="VVA40206"/>
    <property type="gene ID" value="Prudul26B007630"/>
</dbReference>
<dbReference type="OMA" id="QSSWVAN"/>
<dbReference type="AlphaFoldDB" id="A0A5E4GKN6"/>
<dbReference type="Gene3D" id="3.10.10.10">
    <property type="entry name" value="HIV Type 1 Reverse Transcriptase, subunit A, domain 1"/>
    <property type="match status" value="1"/>
</dbReference>
<gene>
    <name evidence="1" type="ORF">ALMOND_2B007630</name>
</gene>
<name>A0A5E4GKN6_PRUDU</name>
<evidence type="ECO:0000313" key="2">
    <source>
        <dbReference type="Proteomes" id="UP000327085"/>
    </source>
</evidence>
<organism evidence="1 2">
    <name type="scientific">Prunus dulcis</name>
    <name type="common">Almond</name>
    <name type="synonym">Amygdalus dulcis</name>
    <dbReference type="NCBI Taxonomy" id="3755"/>
    <lineage>
        <taxon>Eukaryota</taxon>
        <taxon>Viridiplantae</taxon>
        <taxon>Streptophyta</taxon>
        <taxon>Embryophyta</taxon>
        <taxon>Tracheophyta</taxon>
        <taxon>Spermatophyta</taxon>
        <taxon>Magnoliopsida</taxon>
        <taxon>eudicotyledons</taxon>
        <taxon>Gunneridae</taxon>
        <taxon>Pentapetalae</taxon>
        <taxon>rosids</taxon>
        <taxon>fabids</taxon>
        <taxon>Rosales</taxon>
        <taxon>Rosaceae</taxon>
        <taxon>Amygdaloideae</taxon>
        <taxon>Amygdaleae</taxon>
        <taxon>Prunus</taxon>
    </lineage>
</organism>
<feature type="non-terminal residue" evidence="1">
    <location>
        <position position="93"/>
    </location>
</feature>
<sequence>TLPVIIAADLSQTEKEKLIRVLREYKQALGWSIANIKGISPSLCMHQIHLEDDSKPSREAQRRLNPNMKEVIRAKVLKLLDVGIVYPISDSKW</sequence>
<dbReference type="InterPro" id="IPR043502">
    <property type="entry name" value="DNA/RNA_pol_sf"/>
</dbReference>
<dbReference type="InParanoid" id="A0A5E4GKN6"/>
<feature type="non-terminal residue" evidence="1">
    <location>
        <position position="1"/>
    </location>
</feature>
<accession>A0A5E4GKN6</accession>
<evidence type="ECO:0000313" key="1">
    <source>
        <dbReference type="EMBL" id="VVA40206.1"/>
    </source>
</evidence>